<dbReference type="Gene3D" id="3.20.20.370">
    <property type="entry name" value="Glycoside hydrolase/deacetylase"/>
    <property type="match status" value="1"/>
</dbReference>
<accession>A0ABS1JFB9</accession>
<dbReference type="InterPro" id="IPR002509">
    <property type="entry name" value="NODB_dom"/>
</dbReference>
<dbReference type="PANTHER" id="PTHR10587">
    <property type="entry name" value="GLYCOSYL TRANSFERASE-RELATED"/>
    <property type="match status" value="1"/>
</dbReference>
<protein>
    <submittedName>
        <fullName evidence="2">Polysaccharide deacetylase family protein</fullName>
    </submittedName>
</protein>
<dbReference type="Pfam" id="PF01522">
    <property type="entry name" value="Polysacc_deac_1"/>
    <property type="match status" value="1"/>
</dbReference>
<dbReference type="RefSeq" id="WP_201637958.1">
    <property type="nucleotide sequence ID" value="NZ_JAEQNB010000007.1"/>
</dbReference>
<sequence>MMKTKTTSTARRVQAGKLLAAAAVCLLLYSGLSDTLAINTYVRDLKGMAIPVQSYNVQERAVALTFDVGTSDSEHVADVLNQLRAGRVHATFFLTGEWVEKNPRTAMEIVRQGHEVGQSLYTYRKATDLSTADVQAELSKSDQAWKKAGLPDSTLFRIPFGESKGAVAKVIRERHEDLISWSVNAAPQTGQDPTAVWSGVENALQPGDILRLRTDSDTAARLPQLLKAVQGAGFHWRTCSDLQGEGERRS</sequence>
<comment type="caution">
    <text evidence="2">The sequence shown here is derived from an EMBL/GenBank/DDBJ whole genome shotgun (WGS) entry which is preliminary data.</text>
</comment>
<dbReference type="CDD" id="cd10917">
    <property type="entry name" value="CE4_NodB_like_6s_7s"/>
    <property type="match status" value="1"/>
</dbReference>
<feature type="domain" description="NodB homology" evidence="1">
    <location>
        <begin position="60"/>
        <end position="239"/>
    </location>
</feature>
<dbReference type="EMBL" id="JAEQNB010000007">
    <property type="protein sequence ID" value="MBL0388964.1"/>
    <property type="molecule type" value="Genomic_DNA"/>
</dbReference>
<gene>
    <name evidence="2" type="ORF">JJB07_20410</name>
</gene>
<dbReference type="PANTHER" id="PTHR10587:SF128">
    <property type="entry name" value="POLYSACCHARIDE DEACETYLASE PDAB-RELATED"/>
    <property type="match status" value="1"/>
</dbReference>
<evidence type="ECO:0000259" key="1">
    <source>
        <dbReference type="PROSITE" id="PS51677"/>
    </source>
</evidence>
<dbReference type="InterPro" id="IPR050248">
    <property type="entry name" value="Polysacc_deacetylase_ArnD"/>
</dbReference>
<reference evidence="2 3" key="1">
    <citation type="submission" date="2021-01" db="EMBL/GenBank/DDBJ databases">
        <title>Tumebacillus sp. strain ITR2 16S ribosomal RNA gene Genome sequencing and assembly.</title>
        <authorList>
            <person name="Kang M."/>
        </authorList>
    </citation>
    <scope>NUCLEOTIDE SEQUENCE [LARGE SCALE GENOMIC DNA]</scope>
    <source>
        <strain evidence="2 3">ITR2</strain>
    </source>
</reference>
<proteinExistence type="predicted"/>
<dbReference type="SUPFAM" id="SSF88713">
    <property type="entry name" value="Glycoside hydrolase/deacetylase"/>
    <property type="match status" value="1"/>
</dbReference>
<dbReference type="PROSITE" id="PS51677">
    <property type="entry name" value="NODB"/>
    <property type="match status" value="1"/>
</dbReference>
<dbReference type="InterPro" id="IPR011330">
    <property type="entry name" value="Glyco_hydro/deAcase_b/a-brl"/>
</dbReference>
<name>A0ABS1JFB9_9BACL</name>
<dbReference type="Proteomes" id="UP000602284">
    <property type="component" value="Unassembled WGS sequence"/>
</dbReference>
<keyword evidence="3" id="KW-1185">Reference proteome</keyword>
<organism evidence="2 3">
    <name type="scientific">Tumebacillus amylolyticus</name>
    <dbReference type="NCBI Taxonomy" id="2801339"/>
    <lineage>
        <taxon>Bacteria</taxon>
        <taxon>Bacillati</taxon>
        <taxon>Bacillota</taxon>
        <taxon>Bacilli</taxon>
        <taxon>Bacillales</taxon>
        <taxon>Alicyclobacillaceae</taxon>
        <taxon>Tumebacillus</taxon>
    </lineage>
</organism>
<evidence type="ECO:0000313" key="2">
    <source>
        <dbReference type="EMBL" id="MBL0388964.1"/>
    </source>
</evidence>
<evidence type="ECO:0000313" key="3">
    <source>
        <dbReference type="Proteomes" id="UP000602284"/>
    </source>
</evidence>